<evidence type="ECO:0000256" key="1">
    <source>
        <dbReference type="SAM" id="MobiDB-lite"/>
    </source>
</evidence>
<comment type="caution">
    <text evidence="3">The sequence shown here is derived from an EMBL/GenBank/DDBJ whole genome shotgun (WGS) entry which is preliminary data.</text>
</comment>
<dbReference type="InterPro" id="IPR025495">
    <property type="entry name" value="DUF4386"/>
</dbReference>
<reference evidence="4" key="1">
    <citation type="journal article" date="2019" name="Int. J. Syst. Evol. Microbiol.">
        <title>The Global Catalogue of Microorganisms (GCM) 10K type strain sequencing project: providing services to taxonomists for standard genome sequencing and annotation.</title>
        <authorList>
            <consortium name="The Broad Institute Genomics Platform"/>
            <consortium name="The Broad Institute Genome Sequencing Center for Infectious Disease"/>
            <person name="Wu L."/>
            <person name="Ma J."/>
        </authorList>
    </citation>
    <scope>NUCLEOTIDE SEQUENCE [LARGE SCALE GENOMIC DNA]</scope>
    <source>
        <strain evidence="4">NBRC 108755</strain>
    </source>
</reference>
<feature type="region of interest" description="Disordered" evidence="1">
    <location>
        <begin position="1"/>
        <end position="21"/>
    </location>
</feature>
<dbReference type="Proteomes" id="UP001157069">
    <property type="component" value="Unassembled WGS sequence"/>
</dbReference>
<accession>A0ABQ6JRH1</accession>
<dbReference type="Pfam" id="PF14329">
    <property type="entry name" value="DUF4386"/>
    <property type="match status" value="1"/>
</dbReference>
<keyword evidence="4" id="KW-1185">Reference proteome</keyword>
<evidence type="ECO:0000313" key="4">
    <source>
        <dbReference type="Proteomes" id="UP001157069"/>
    </source>
</evidence>
<protein>
    <recommendedName>
        <fullName evidence="5">DUF4386 domain-containing protein</fullName>
    </recommendedName>
</protein>
<sequence>MPPATTTSAAPLRRSVASGDPRRVARTTGAAILLMAPFGMFGNVVTLGLGTEVAGMTDRVLEGALPVALAVIAFGIVVVLDIIAAWGITQFFADRPLARLAGWMRVAYSAVLAVAAAQLATALSLARAGADDASVASGATAFSATWQLGLFVFGGHLILLGALVIRTRTTPTLIGCIVALAGASYAFDSAARLLLPSDSPPSRSRWCS</sequence>
<evidence type="ECO:0000256" key="2">
    <source>
        <dbReference type="SAM" id="Phobius"/>
    </source>
</evidence>
<keyword evidence="2" id="KW-0812">Transmembrane</keyword>
<feature type="transmembrane region" description="Helical" evidence="2">
    <location>
        <begin position="30"/>
        <end position="51"/>
    </location>
</feature>
<feature type="transmembrane region" description="Helical" evidence="2">
    <location>
        <begin position="106"/>
        <end position="126"/>
    </location>
</feature>
<name>A0ABQ6JRH1_9MICO</name>
<organism evidence="3 4">
    <name type="scientific">Homoserinibacter gongjuensis</name>
    <dbReference type="NCBI Taxonomy" id="1162968"/>
    <lineage>
        <taxon>Bacteria</taxon>
        <taxon>Bacillati</taxon>
        <taxon>Actinomycetota</taxon>
        <taxon>Actinomycetes</taxon>
        <taxon>Micrococcales</taxon>
        <taxon>Microbacteriaceae</taxon>
        <taxon>Homoserinibacter</taxon>
    </lineage>
</organism>
<dbReference type="RefSeq" id="WP_284298940.1">
    <property type="nucleotide sequence ID" value="NZ_BSVA01000001.1"/>
</dbReference>
<gene>
    <name evidence="3" type="ORF">GCM10025869_14400</name>
</gene>
<feature type="transmembrane region" description="Helical" evidence="2">
    <location>
        <begin position="63"/>
        <end position="86"/>
    </location>
</feature>
<feature type="transmembrane region" description="Helical" evidence="2">
    <location>
        <begin position="146"/>
        <end position="165"/>
    </location>
</feature>
<proteinExistence type="predicted"/>
<keyword evidence="2" id="KW-0472">Membrane</keyword>
<dbReference type="EMBL" id="BSVA01000001">
    <property type="protein sequence ID" value="GMA90911.1"/>
    <property type="molecule type" value="Genomic_DNA"/>
</dbReference>
<evidence type="ECO:0008006" key="5">
    <source>
        <dbReference type="Google" id="ProtNLM"/>
    </source>
</evidence>
<evidence type="ECO:0000313" key="3">
    <source>
        <dbReference type="EMBL" id="GMA90911.1"/>
    </source>
</evidence>
<keyword evidence="2" id="KW-1133">Transmembrane helix</keyword>
<feature type="transmembrane region" description="Helical" evidence="2">
    <location>
        <begin position="172"/>
        <end position="195"/>
    </location>
</feature>